<keyword evidence="1" id="KW-0175">Coiled coil</keyword>
<dbReference type="AlphaFoldDB" id="A0A6J2X6V0"/>
<reference evidence="3" key="1">
    <citation type="submission" date="2025-08" db="UniProtKB">
        <authorList>
            <consortium name="RefSeq"/>
        </authorList>
    </citation>
    <scope>IDENTIFICATION</scope>
    <source>
        <tissue evidence="3">Gonads</tissue>
    </source>
</reference>
<evidence type="ECO:0000256" key="1">
    <source>
        <dbReference type="SAM" id="Coils"/>
    </source>
</evidence>
<name>A0A6J2X6V0_SITOR</name>
<dbReference type="OrthoDB" id="6351660at2759"/>
<accession>A0A6J2X6V0</accession>
<organism evidence="2 3">
    <name type="scientific">Sitophilus oryzae</name>
    <name type="common">Rice weevil</name>
    <name type="synonym">Curculio oryzae</name>
    <dbReference type="NCBI Taxonomy" id="7048"/>
    <lineage>
        <taxon>Eukaryota</taxon>
        <taxon>Metazoa</taxon>
        <taxon>Ecdysozoa</taxon>
        <taxon>Arthropoda</taxon>
        <taxon>Hexapoda</taxon>
        <taxon>Insecta</taxon>
        <taxon>Pterygota</taxon>
        <taxon>Neoptera</taxon>
        <taxon>Endopterygota</taxon>
        <taxon>Coleoptera</taxon>
        <taxon>Polyphaga</taxon>
        <taxon>Cucujiformia</taxon>
        <taxon>Curculionidae</taxon>
        <taxon>Dryophthorinae</taxon>
        <taxon>Sitophilus</taxon>
    </lineage>
</organism>
<dbReference type="KEGG" id="soy:115875597"/>
<evidence type="ECO:0000313" key="3">
    <source>
        <dbReference type="RefSeq" id="XP_030746953.1"/>
    </source>
</evidence>
<proteinExistence type="predicted"/>
<protein>
    <submittedName>
        <fullName evidence="3">Uncharacterized protein LOC115875597</fullName>
    </submittedName>
</protein>
<dbReference type="RefSeq" id="XP_030746953.1">
    <property type="nucleotide sequence ID" value="XM_030891093.1"/>
</dbReference>
<dbReference type="InParanoid" id="A0A6J2X6V0"/>
<feature type="coiled-coil region" evidence="1">
    <location>
        <begin position="65"/>
        <end position="99"/>
    </location>
</feature>
<sequence>MAPTKNHTLTIHLLKNQDCQTEQFFPEPKETENEAASMLKTKIRQLEGHTCVKKSMMIIQKDFELGELKRELNEEKSRVVGLNRKLQDLEDNNNRIRASHAENGAGDGIAMRNQQMGHFDEQIVALRAALSSTKDNLNKKELEIIKYQTLLKEDRDKHSFAAIT</sequence>
<keyword evidence="2" id="KW-1185">Reference proteome</keyword>
<evidence type="ECO:0000313" key="2">
    <source>
        <dbReference type="Proteomes" id="UP000504635"/>
    </source>
</evidence>
<dbReference type="Proteomes" id="UP000504635">
    <property type="component" value="Unplaced"/>
</dbReference>
<dbReference type="GeneID" id="115875597"/>
<gene>
    <name evidence="3" type="primary">LOC115875597</name>
</gene>